<reference evidence="1" key="1">
    <citation type="submission" date="2015-05" db="EMBL/GenBank/DDBJ databases">
        <title>Permanent draft genome of Rhodopirellula islandicus K833.</title>
        <authorList>
            <person name="Kizina J."/>
            <person name="Richter M."/>
            <person name="Glockner F.O."/>
            <person name="Harder J."/>
        </authorList>
    </citation>
    <scope>NUCLEOTIDE SEQUENCE [LARGE SCALE GENOMIC DNA]</scope>
    <source>
        <strain evidence="1">K833</strain>
    </source>
</reference>
<dbReference type="PATRIC" id="fig|595434.4.peg.1347"/>
<evidence type="ECO:0000313" key="1">
    <source>
        <dbReference type="EMBL" id="KLU06649.1"/>
    </source>
</evidence>
<dbReference type="EMBL" id="LECT01000014">
    <property type="protein sequence ID" value="KLU06649.1"/>
    <property type="molecule type" value="Genomic_DNA"/>
</dbReference>
<sequence>MFQSIGWVPGDNLAYVGGFARIQMCPSLTGLLIDSSSQPDA</sequence>
<keyword evidence="2" id="KW-1185">Reference proteome</keyword>
<gene>
    <name evidence="1" type="ORF">RISK_001404</name>
</gene>
<accession>A0A0J1EM81</accession>
<organism evidence="1 2">
    <name type="scientific">Rhodopirellula islandica</name>
    <dbReference type="NCBI Taxonomy" id="595434"/>
    <lineage>
        <taxon>Bacteria</taxon>
        <taxon>Pseudomonadati</taxon>
        <taxon>Planctomycetota</taxon>
        <taxon>Planctomycetia</taxon>
        <taxon>Pirellulales</taxon>
        <taxon>Pirellulaceae</taxon>
        <taxon>Rhodopirellula</taxon>
    </lineage>
</organism>
<dbReference type="AlphaFoldDB" id="A0A0J1EM81"/>
<protein>
    <submittedName>
        <fullName evidence="1">Uncharacterized protein</fullName>
    </submittedName>
</protein>
<proteinExistence type="predicted"/>
<comment type="caution">
    <text evidence="1">The sequence shown here is derived from an EMBL/GenBank/DDBJ whole genome shotgun (WGS) entry which is preliminary data.</text>
</comment>
<name>A0A0J1EM81_RHOIS</name>
<dbReference type="Proteomes" id="UP000036367">
    <property type="component" value="Unassembled WGS sequence"/>
</dbReference>
<evidence type="ECO:0000313" key="2">
    <source>
        <dbReference type="Proteomes" id="UP000036367"/>
    </source>
</evidence>